<sequence>MNDQSDYLKSQAKLARRLMTSTDDPMALDQLGEYAKECDGEARRIEADETGGPDRIN</sequence>
<organism evidence="1 2">
    <name type="scientific">Brevundimonas kwangchunensis</name>
    <dbReference type="NCBI Taxonomy" id="322163"/>
    <lineage>
        <taxon>Bacteria</taxon>
        <taxon>Pseudomonadati</taxon>
        <taxon>Pseudomonadota</taxon>
        <taxon>Alphaproteobacteria</taxon>
        <taxon>Caulobacterales</taxon>
        <taxon>Caulobacteraceae</taxon>
        <taxon>Brevundimonas</taxon>
    </lineage>
</organism>
<reference evidence="1 2" key="1">
    <citation type="journal article" date="2019" name="Int. J. Syst. Evol. Microbiol.">
        <title>The Global Catalogue of Microorganisms (GCM) 10K type strain sequencing project: providing services to taxonomists for standard genome sequencing and annotation.</title>
        <authorList>
            <consortium name="The Broad Institute Genomics Platform"/>
            <consortium name="The Broad Institute Genome Sequencing Center for Infectious Disease"/>
            <person name="Wu L."/>
            <person name="Ma J."/>
        </authorList>
    </citation>
    <scope>NUCLEOTIDE SEQUENCE [LARGE SCALE GENOMIC DNA]</scope>
    <source>
        <strain evidence="1 2">JCM 12928</strain>
    </source>
</reference>
<accession>A0ABN1GUJ9</accession>
<evidence type="ECO:0000313" key="2">
    <source>
        <dbReference type="Proteomes" id="UP001501352"/>
    </source>
</evidence>
<evidence type="ECO:0000313" key="1">
    <source>
        <dbReference type="EMBL" id="GAA0620047.1"/>
    </source>
</evidence>
<gene>
    <name evidence="1" type="ORF">GCM10009422_14590</name>
</gene>
<comment type="caution">
    <text evidence="1">The sequence shown here is derived from an EMBL/GenBank/DDBJ whole genome shotgun (WGS) entry which is preliminary data.</text>
</comment>
<protein>
    <submittedName>
        <fullName evidence="1">Uncharacterized protein</fullName>
    </submittedName>
</protein>
<proteinExistence type="predicted"/>
<dbReference type="Proteomes" id="UP001501352">
    <property type="component" value="Unassembled WGS sequence"/>
</dbReference>
<keyword evidence="2" id="KW-1185">Reference proteome</keyword>
<dbReference type="EMBL" id="BAAAGA010000002">
    <property type="protein sequence ID" value="GAA0620047.1"/>
    <property type="molecule type" value="Genomic_DNA"/>
</dbReference>
<dbReference type="RefSeq" id="WP_343792198.1">
    <property type="nucleotide sequence ID" value="NZ_BAAAGA010000002.1"/>
</dbReference>
<name>A0ABN1GUJ9_9CAUL</name>